<protein>
    <submittedName>
        <fullName evidence="1">Uncharacterized protein</fullName>
    </submittedName>
</protein>
<evidence type="ECO:0000313" key="1">
    <source>
        <dbReference type="EMBL" id="KGL75738.1"/>
    </source>
</evidence>
<accession>A0A099Z3R4</accession>
<proteinExistence type="predicted"/>
<dbReference type="Proteomes" id="UP000053641">
    <property type="component" value="Unassembled WGS sequence"/>
</dbReference>
<dbReference type="STRING" id="94827.A0A099Z3R4"/>
<reference evidence="1 2" key="1">
    <citation type="submission" date="2014-06" db="EMBL/GenBank/DDBJ databases">
        <title>Genome evolution of avian class.</title>
        <authorList>
            <person name="Zhang G."/>
            <person name="Li C."/>
        </authorList>
    </citation>
    <scope>NUCLEOTIDE SEQUENCE [LARGE SCALE GENOMIC DNA]</scope>
    <source>
        <strain evidence="1">BGI_N309</strain>
    </source>
</reference>
<gene>
    <name evidence="1" type="ORF">N309_14091</name>
</gene>
<feature type="non-terminal residue" evidence="1">
    <location>
        <position position="49"/>
    </location>
</feature>
<evidence type="ECO:0000313" key="2">
    <source>
        <dbReference type="Proteomes" id="UP000053641"/>
    </source>
</evidence>
<name>A0A099Z3R4_TINGU</name>
<dbReference type="AlphaFoldDB" id="A0A099Z3R4"/>
<dbReference type="EMBL" id="KL888311">
    <property type="protein sequence ID" value="KGL75738.1"/>
    <property type="molecule type" value="Genomic_DNA"/>
</dbReference>
<keyword evidence="2" id="KW-1185">Reference proteome</keyword>
<feature type="non-terminal residue" evidence="1">
    <location>
        <position position="1"/>
    </location>
</feature>
<sequence>LYLVIAGKILSGRAEEEKRVQKVWARDGNSAVLPCYLSPKKLKNSWKQL</sequence>
<organism evidence="1 2">
    <name type="scientific">Tinamus guttatus</name>
    <name type="common">White-throated tinamou</name>
    <dbReference type="NCBI Taxonomy" id="94827"/>
    <lineage>
        <taxon>Eukaryota</taxon>
        <taxon>Metazoa</taxon>
        <taxon>Chordata</taxon>
        <taxon>Craniata</taxon>
        <taxon>Vertebrata</taxon>
        <taxon>Euteleostomi</taxon>
        <taxon>Archelosauria</taxon>
        <taxon>Archosauria</taxon>
        <taxon>Dinosauria</taxon>
        <taxon>Saurischia</taxon>
        <taxon>Theropoda</taxon>
        <taxon>Coelurosauria</taxon>
        <taxon>Aves</taxon>
        <taxon>Palaeognathae</taxon>
        <taxon>Tinamiformes</taxon>
        <taxon>Tinamidae</taxon>
        <taxon>Tinamus</taxon>
    </lineage>
</organism>